<feature type="region of interest" description="Disordered" evidence="1">
    <location>
        <begin position="1"/>
        <end position="25"/>
    </location>
</feature>
<name>A0A3B3QFE7_9TELE</name>
<accession>A0A3B3QFE7</accession>
<dbReference type="Ensembl" id="ENSPKIT00000029498.1">
    <property type="protein sequence ID" value="ENSPKIP00000005492.1"/>
    <property type="gene ID" value="ENSPKIG00000022147.1"/>
</dbReference>
<sequence length="160" mass="18141">SSEERELVQRVLSKRKPSRKTTATRCPREFNPWRDAQHLLCQLLGGQHHQHPHFTQHPLQESLRRWGTGSKVNICATSSLCTENNPGHSTLPGQLGPRRPASSRSRHVVFSPGKKCCIPLLSSFFSRWGHIPCTSLIGTRFWLMSLWTISGLASHWGRTI</sequence>
<keyword evidence="3" id="KW-1185">Reference proteome</keyword>
<reference evidence="2" key="1">
    <citation type="submission" date="2025-08" db="UniProtKB">
        <authorList>
            <consortium name="Ensembl"/>
        </authorList>
    </citation>
    <scope>IDENTIFICATION</scope>
</reference>
<evidence type="ECO:0000313" key="2">
    <source>
        <dbReference type="Ensembl" id="ENSPKIP00000005492.1"/>
    </source>
</evidence>
<organism evidence="2 3">
    <name type="scientific">Paramormyrops kingsleyae</name>
    <dbReference type="NCBI Taxonomy" id="1676925"/>
    <lineage>
        <taxon>Eukaryota</taxon>
        <taxon>Metazoa</taxon>
        <taxon>Chordata</taxon>
        <taxon>Craniata</taxon>
        <taxon>Vertebrata</taxon>
        <taxon>Euteleostomi</taxon>
        <taxon>Actinopterygii</taxon>
        <taxon>Neopterygii</taxon>
        <taxon>Teleostei</taxon>
        <taxon>Osteoglossocephala</taxon>
        <taxon>Osteoglossomorpha</taxon>
        <taxon>Osteoglossiformes</taxon>
        <taxon>Mormyridae</taxon>
        <taxon>Paramormyrops</taxon>
    </lineage>
</organism>
<reference evidence="2" key="2">
    <citation type="submission" date="2025-09" db="UniProtKB">
        <authorList>
            <consortium name="Ensembl"/>
        </authorList>
    </citation>
    <scope>IDENTIFICATION</scope>
</reference>
<evidence type="ECO:0000313" key="3">
    <source>
        <dbReference type="Proteomes" id="UP000261540"/>
    </source>
</evidence>
<proteinExistence type="predicted"/>
<protein>
    <submittedName>
        <fullName evidence="2">Uncharacterized protein</fullName>
    </submittedName>
</protein>
<evidence type="ECO:0000256" key="1">
    <source>
        <dbReference type="SAM" id="MobiDB-lite"/>
    </source>
</evidence>
<dbReference type="Proteomes" id="UP000261540">
    <property type="component" value="Unplaced"/>
</dbReference>
<dbReference type="AlphaFoldDB" id="A0A3B3QFE7"/>